<proteinExistence type="predicted"/>
<dbReference type="AlphaFoldDB" id="A0A0V0GEY8"/>
<protein>
    <submittedName>
        <fullName evidence="1">Putative ovule protein</fullName>
    </submittedName>
</protein>
<sequence>SPLHPKGLNLPEYYLFVTFHKSPKQVVAIVHLRHPSYPPLFPISNQHCSLDELLIVYLHDSN</sequence>
<dbReference type="EMBL" id="GEDG01040350">
    <property type="protein sequence ID" value="JAP06756.1"/>
    <property type="molecule type" value="Transcribed_RNA"/>
</dbReference>
<feature type="non-terminal residue" evidence="1">
    <location>
        <position position="1"/>
    </location>
</feature>
<reference evidence="1" key="1">
    <citation type="submission" date="2015-12" db="EMBL/GenBank/DDBJ databases">
        <title>Gene expression during late stages of embryo sac development: a critical building block for successful pollen-pistil interactions.</title>
        <authorList>
            <person name="Liu Y."/>
            <person name="Joly V."/>
            <person name="Sabar M."/>
            <person name="Matton D.P."/>
        </authorList>
    </citation>
    <scope>NUCLEOTIDE SEQUENCE</scope>
</reference>
<evidence type="ECO:0000313" key="1">
    <source>
        <dbReference type="EMBL" id="JAP06756.1"/>
    </source>
</evidence>
<name>A0A0V0GEY8_SOLCH</name>
<organism evidence="1">
    <name type="scientific">Solanum chacoense</name>
    <name type="common">Chaco potato</name>
    <dbReference type="NCBI Taxonomy" id="4108"/>
    <lineage>
        <taxon>Eukaryota</taxon>
        <taxon>Viridiplantae</taxon>
        <taxon>Streptophyta</taxon>
        <taxon>Embryophyta</taxon>
        <taxon>Tracheophyta</taxon>
        <taxon>Spermatophyta</taxon>
        <taxon>Magnoliopsida</taxon>
        <taxon>eudicotyledons</taxon>
        <taxon>Gunneridae</taxon>
        <taxon>Pentapetalae</taxon>
        <taxon>asterids</taxon>
        <taxon>lamiids</taxon>
        <taxon>Solanales</taxon>
        <taxon>Solanaceae</taxon>
        <taxon>Solanoideae</taxon>
        <taxon>Solaneae</taxon>
        <taxon>Solanum</taxon>
    </lineage>
</organism>
<accession>A0A0V0GEY8</accession>